<keyword evidence="3" id="KW-1185">Reference proteome</keyword>
<feature type="compositionally biased region" description="Low complexity" evidence="1">
    <location>
        <begin position="867"/>
        <end position="883"/>
    </location>
</feature>
<reference evidence="3" key="1">
    <citation type="submission" date="2022-10" db="EMBL/GenBank/DDBJ databases">
        <title>Genome assembly of Pristionchus species.</title>
        <authorList>
            <person name="Yoshida K."/>
            <person name="Sommer R.J."/>
        </authorList>
    </citation>
    <scope>NUCLEOTIDE SEQUENCE [LARGE SCALE GENOMIC DNA]</scope>
    <source>
        <strain evidence="3">RS5460</strain>
    </source>
</reference>
<dbReference type="Proteomes" id="UP001328107">
    <property type="component" value="Unassembled WGS sequence"/>
</dbReference>
<feature type="region of interest" description="Disordered" evidence="1">
    <location>
        <begin position="910"/>
        <end position="930"/>
    </location>
</feature>
<feature type="compositionally biased region" description="Basic and acidic residues" evidence="1">
    <location>
        <begin position="513"/>
        <end position="523"/>
    </location>
</feature>
<feature type="compositionally biased region" description="Basic and acidic residues" evidence="1">
    <location>
        <begin position="838"/>
        <end position="849"/>
    </location>
</feature>
<feature type="compositionally biased region" description="Basic and acidic residues" evidence="1">
    <location>
        <begin position="386"/>
        <end position="399"/>
    </location>
</feature>
<comment type="caution">
    <text evidence="2">The sequence shown here is derived from an EMBL/GenBank/DDBJ whole genome shotgun (WGS) entry which is preliminary data.</text>
</comment>
<dbReference type="AlphaFoldDB" id="A0AAN4ZIV9"/>
<evidence type="ECO:0000313" key="2">
    <source>
        <dbReference type="EMBL" id="GMR42053.1"/>
    </source>
</evidence>
<protein>
    <submittedName>
        <fullName evidence="2">Uncharacterized protein</fullName>
    </submittedName>
</protein>
<dbReference type="EMBL" id="BTRK01000003">
    <property type="protein sequence ID" value="GMR42053.1"/>
    <property type="molecule type" value="Genomic_DNA"/>
</dbReference>
<feature type="region of interest" description="Disordered" evidence="1">
    <location>
        <begin position="723"/>
        <end position="885"/>
    </location>
</feature>
<feature type="compositionally biased region" description="Polar residues" evidence="1">
    <location>
        <begin position="329"/>
        <end position="340"/>
    </location>
</feature>
<evidence type="ECO:0000256" key="1">
    <source>
        <dbReference type="SAM" id="MobiDB-lite"/>
    </source>
</evidence>
<feature type="compositionally biased region" description="Acidic residues" evidence="1">
    <location>
        <begin position="553"/>
        <end position="562"/>
    </location>
</feature>
<name>A0AAN4ZIV9_9BILA</name>
<feature type="region of interest" description="Disordered" evidence="1">
    <location>
        <begin position="260"/>
        <end position="400"/>
    </location>
</feature>
<feature type="compositionally biased region" description="Acidic residues" evidence="1">
    <location>
        <begin position="572"/>
        <end position="586"/>
    </location>
</feature>
<feature type="compositionally biased region" description="Basic and acidic residues" evidence="1">
    <location>
        <begin position="530"/>
        <end position="552"/>
    </location>
</feature>
<accession>A0AAN4ZIV9</accession>
<feature type="compositionally biased region" description="Basic and acidic residues" evidence="1">
    <location>
        <begin position="265"/>
        <end position="316"/>
    </location>
</feature>
<organism evidence="2 3">
    <name type="scientific">Pristionchus mayeri</name>
    <dbReference type="NCBI Taxonomy" id="1317129"/>
    <lineage>
        <taxon>Eukaryota</taxon>
        <taxon>Metazoa</taxon>
        <taxon>Ecdysozoa</taxon>
        <taxon>Nematoda</taxon>
        <taxon>Chromadorea</taxon>
        <taxon>Rhabditida</taxon>
        <taxon>Rhabditina</taxon>
        <taxon>Diplogasteromorpha</taxon>
        <taxon>Diplogasteroidea</taxon>
        <taxon>Neodiplogasteridae</taxon>
        <taxon>Pristionchus</taxon>
    </lineage>
</organism>
<feature type="region of interest" description="Disordered" evidence="1">
    <location>
        <begin position="496"/>
        <end position="665"/>
    </location>
</feature>
<gene>
    <name evidence="2" type="ORF">PMAYCL1PPCAC_12248</name>
</gene>
<sequence>MTPSDPVCQGSSVTSPINLNPNLEGESAELDAAWTAFSNAHREQITAADTKVQKKHFAKKWAEMTSKGKETFFAKFGMASGARSGSMERSTPVVALVTTPKDDMVKMMRNHLMKTDDRPSTGSTVMTAEVSKYIVDSLVSLNPLYPTLVDLISTQWHSDEKKKVEIEKGLNHLVSITNTIHKRELTTEHIVHHIQELKKLAIELVNSTGRNIETVYGESVKKVMVEIAKKQNRAAQRVNSTPFLDVISVKPVDQSLLIVQPPKESSMESKSELEKKVNEKSEELKEKEKGENENEGEVLDKQSGFHEARAEPKPPEEETEEGRDEVMTSGDSIFSPSISHWRSGGMKTEELLRPYKRRQKTESLSSRGSMKEWRKEEETEEDFTSIDERSGGRKGRENHWMAMKRAQKNVRLNRYNEKPEDWTPFDVYLKKEYKSWCEEYGEEPSNALALTIKREYWSREGKFYWERRAARYRREGRKRIYWGSELSMVSTRRSAAAIEKGDPTTASETVIEQEDRAVEDKGLKVVPLGGEEKVKQEHPRDEKGNLVSKNEDEYLAEDEETVVTEQSRSSQDDEMIDVEGMEEETPPIETTTTETEMMKEESTGLEEPPKKKNKGGRPKKEPLVDKKKRASLREENEDFMQSGSTPRGKAKKVKPDPNKPLIVDGVPVNPLAEPAVANAYGYDPAKDIVPLGQGQLKSAYRRSKAQLDTPQIDAKRYKLEVKHDHLLDDDDHDDTHRDESEGMDGMSRPTTPHGGVDVMEGINVHIGDGTHSSSSVGSHELPSPFPPNQRSSSFSSRRPVQPQQQAPPLIPHAPSPLAARRISGSVTDGWAGVSGGRRRSDGERRDKTPGGRSPPRKSSHFSPGEVPLTPTTPSTPSALSAAAKQTRLSQAEQFAMAAPKVIDAPRLATPLVNTPSSSSDSSLVTRSNSVSGEEPLAIDVFCSLLERITAEVERANAVMASNPNNGN</sequence>
<feature type="compositionally biased region" description="Basic and acidic residues" evidence="1">
    <location>
        <begin position="596"/>
        <end position="610"/>
    </location>
</feature>
<proteinExistence type="predicted"/>
<feature type="compositionally biased region" description="Low complexity" evidence="1">
    <location>
        <begin position="788"/>
        <end position="807"/>
    </location>
</feature>
<evidence type="ECO:0000313" key="3">
    <source>
        <dbReference type="Proteomes" id="UP001328107"/>
    </source>
</evidence>